<keyword evidence="1" id="KW-0175">Coiled coil</keyword>
<feature type="coiled-coil region" evidence="1">
    <location>
        <begin position="128"/>
        <end position="155"/>
    </location>
</feature>
<keyword evidence="4" id="KW-1185">Reference proteome</keyword>
<protein>
    <submittedName>
        <fullName evidence="3">Uncharacterized protein</fullName>
    </submittedName>
</protein>
<reference evidence="3" key="1">
    <citation type="journal article" date="2019" name="bioRxiv">
        <title>The Genome of the Zebra Mussel, Dreissena polymorpha: A Resource for Invasive Species Research.</title>
        <authorList>
            <person name="McCartney M.A."/>
            <person name="Auch B."/>
            <person name="Kono T."/>
            <person name="Mallez S."/>
            <person name="Zhang Y."/>
            <person name="Obille A."/>
            <person name="Becker A."/>
            <person name="Abrahante J.E."/>
            <person name="Garbe J."/>
            <person name="Badalamenti J.P."/>
            <person name="Herman A."/>
            <person name="Mangelson H."/>
            <person name="Liachko I."/>
            <person name="Sullivan S."/>
            <person name="Sone E.D."/>
            <person name="Koren S."/>
            <person name="Silverstein K.A.T."/>
            <person name="Beckman K.B."/>
            <person name="Gohl D.M."/>
        </authorList>
    </citation>
    <scope>NUCLEOTIDE SEQUENCE</scope>
    <source>
        <strain evidence="3">Duluth1</strain>
        <tissue evidence="3">Whole animal</tissue>
    </source>
</reference>
<feature type="region of interest" description="Disordered" evidence="2">
    <location>
        <begin position="1"/>
        <end position="69"/>
    </location>
</feature>
<name>A0A9D4LRW8_DREPO</name>
<proteinExistence type="predicted"/>
<evidence type="ECO:0000256" key="2">
    <source>
        <dbReference type="SAM" id="MobiDB-lite"/>
    </source>
</evidence>
<dbReference type="Proteomes" id="UP000828390">
    <property type="component" value="Unassembled WGS sequence"/>
</dbReference>
<feature type="compositionally biased region" description="Basic and acidic residues" evidence="2">
    <location>
        <begin position="58"/>
        <end position="69"/>
    </location>
</feature>
<dbReference type="AlphaFoldDB" id="A0A9D4LRW8"/>
<organism evidence="3 4">
    <name type="scientific">Dreissena polymorpha</name>
    <name type="common">Zebra mussel</name>
    <name type="synonym">Mytilus polymorpha</name>
    <dbReference type="NCBI Taxonomy" id="45954"/>
    <lineage>
        <taxon>Eukaryota</taxon>
        <taxon>Metazoa</taxon>
        <taxon>Spiralia</taxon>
        <taxon>Lophotrochozoa</taxon>
        <taxon>Mollusca</taxon>
        <taxon>Bivalvia</taxon>
        <taxon>Autobranchia</taxon>
        <taxon>Heteroconchia</taxon>
        <taxon>Euheterodonta</taxon>
        <taxon>Imparidentia</taxon>
        <taxon>Neoheterodontei</taxon>
        <taxon>Myida</taxon>
        <taxon>Dreissenoidea</taxon>
        <taxon>Dreissenidae</taxon>
        <taxon>Dreissena</taxon>
    </lineage>
</organism>
<reference evidence="3" key="2">
    <citation type="submission" date="2020-11" db="EMBL/GenBank/DDBJ databases">
        <authorList>
            <person name="McCartney M.A."/>
            <person name="Auch B."/>
            <person name="Kono T."/>
            <person name="Mallez S."/>
            <person name="Becker A."/>
            <person name="Gohl D.M."/>
            <person name="Silverstein K.A.T."/>
            <person name="Koren S."/>
            <person name="Bechman K.B."/>
            <person name="Herman A."/>
            <person name="Abrahante J.E."/>
            <person name="Garbe J."/>
        </authorList>
    </citation>
    <scope>NUCLEOTIDE SEQUENCE</scope>
    <source>
        <strain evidence="3">Duluth1</strain>
        <tissue evidence="3">Whole animal</tissue>
    </source>
</reference>
<comment type="caution">
    <text evidence="3">The sequence shown here is derived from an EMBL/GenBank/DDBJ whole genome shotgun (WGS) entry which is preliminary data.</text>
</comment>
<evidence type="ECO:0000313" key="4">
    <source>
        <dbReference type="Proteomes" id="UP000828390"/>
    </source>
</evidence>
<sequence length="307" mass="35738">MAPKKVKINAGNVSDRTDGKSTKSSKSVKSVETVKSKADNVKDISPIKRSSNTVGRAGDLRKQRDEFSQQIEKERREQEEDINRLLQQITHYRKDNDKLIRQQQAKYGLTLDTFKQVQEDLDLSRSTNDELYRHMESRKEECDKLQIEMDTVIQKINDAVLMTADLQREKRLYEKETAIVAQNEMKILKLTKSNKELRQLLIQNRINPTADASLIKARSTSPRGHTGDHIGHLPPPSHFKKVYSKDNLMSFKTETELRPLRRPPNKRLLRRARSLTNGTKEHVSAREFFTTRRDDSKRWTRVIEVFV</sequence>
<gene>
    <name evidence="3" type="ORF">DPMN_025656</name>
</gene>
<dbReference type="EMBL" id="JAIWYP010000002">
    <property type="protein sequence ID" value="KAH3862683.1"/>
    <property type="molecule type" value="Genomic_DNA"/>
</dbReference>
<evidence type="ECO:0000256" key="1">
    <source>
        <dbReference type="SAM" id="Coils"/>
    </source>
</evidence>
<evidence type="ECO:0000313" key="3">
    <source>
        <dbReference type="EMBL" id="KAH3862683.1"/>
    </source>
</evidence>
<feature type="compositionally biased region" description="Low complexity" evidence="2">
    <location>
        <begin position="22"/>
        <end position="31"/>
    </location>
</feature>
<accession>A0A9D4LRW8</accession>
<feature type="compositionally biased region" description="Basic and acidic residues" evidence="2">
    <location>
        <begin position="32"/>
        <end position="46"/>
    </location>
</feature>